<dbReference type="EMBL" id="CP108110">
    <property type="protein sequence ID" value="WUQ81530.1"/>
    <property type="molecule type" value="Genomic_DNA"/>
</dbReference>
<protein>
    <submittedName>
        <fullName evidence="1">Uncharacterized protein</fullName>
    </submittedName>
</protein>
<reference evidence="1" key="1">
    <citation type="submission" date="2022-10" db="EMBL/GenBank/DDBJ databases">
        <title>The complete genomes of actinobacterial strains from the NBC collection.</title>
        <authorList>
            <person name="Joergensen T.S."/>
            <person name="Alvarez Arevalo M."/>
            <person name="Sterndorff E.B."/>
            <person name="Faurdal D."/>
            <person name="Vuksanovic O."/>
            <person name="Mourched A.-S."/>
            <person name="Charusanti P."/>
            <person name="Shaw S."/>
            <person name="Blin K."/>
            <person name="Weber T."/>
        </authorList>
    </citation>
    <scope>NUCLEOTIDE SEQUENCE</scope>
    <source>
        <strain evidence="1">NBC_00222</strain>
    </source>
</reference>
<keyword evidence="2" id="KW-1185">Reference proteome</keyword>
<evidence type="ECO:0000313" key="2">
    <source>
        <dbReference type="Proteomes" id="UP001432222"/>
    </source>
</evidence>
<sequence length="94" mass="10210">MGLNRMRIVVALLTSSDEARPAGPLSPLVEDVVWAHARPCEGLEHLTAKCAEDGLELYFFVRATSEANALILVQALLDRVRGSLISHGFTFDCG</sequence>
<dbReference type="Proteomes" id="UP001432222">
    <property type="component" value="Chromosome"/>
</dbReference>
<organism evidence="1 2">
    <name type="scientific">Kitasatospora purpeofusca</name>
    <dbReference type="NCBI Taxonomy" id="67352"/>
    <lineage>
        <taxon>Bacteria</taxon>
        <taxon>Bacillati</taxon>
        <taxon>Actinomycetota</taxon>
        <taxon>Actinomycetes</taxon>
        <taxon>Kitasatosporales</taxon>
        <taxon>Streptomycetaceae</taxon>
        <taxon>Kitasatospora</taxon>
    </lineage>
</organism>
<evidence type="ECO:0000313" key="1">
    <source>
        <dbReference type="EMBL" id="WUQ81530.1"/>
    </source>
</evidence>
<proteinExistence type="predicted"/>
<gene>
    <name evidence="1" type="ORF">OHA16_00255</name>
</gene>
<name>A0ABZ1TTC6_9ACTN</name>
<accession>A0ABZ1TTC6</accession>
<dbReference type="RefSeq" id="WP_328952605.1">
    <property type="nucleotide sequence ID" value="NZ_CP108110.1"/>
</dbReference>